<organism evidence="1 2">
    <name type="scientific">Alteromonas naphthalenivorans</name>
    <dbReference type="NCBI Taxonomy" id="715451"/>
    <lineage>
        <taxon>Bacteria</taxon>
        <taxon>Pseudomonadati</taxon>
        <taxon>Pseudomonadota</taxon>
        <taxon>Gammaproteobacteria</taxon>
        <taxon>Alteromonadales</taxon>
        <taxon>Alteromonadaceae</taxon>
        <taxon>Alteromonas/Salinimonas group</taxon>
        <taxon>Alteromonas</taxon>
    </lineage>
</organism>
<dbReference type="EMBL" id="CP002339">
    <property type="protein sequence ID" value="AEF02615.1"/>
    <property type="molecule type" value="Genomic_DNA"/>
</dbReference>
<accession>F5Z433</accession>
<dbReference type="Proteomes" id="UP000000683">
    <property type="component" value="Chromosome"/>
</dbReference>
<dbReference type="AlphaFoldDB" id="F5Z433"/>
<protein>
    <submittedName>
        <fullName evidence="1">Uncharacterized protein</fullName>
    </submittedName>
</protein>
<name>F5Z433_ALTNA</name>
<proteinExistence type="predicted"/>
<dbReference type="HOGENOM" id="CLU_1764142_0_0_6"/>
<evidence type="ECO:0000313" key="2">
    <source>
        <dbReference type="Proteomes" id="UP000000683"/>
    </source>
</evidence>
<keyword evidence="2" id="KW-1185">Reference proteome</keyword>
<dbReference type="KEGG" id="alt:ambt_05335"/>
<dbReference type="RefSeq" id="WP_013783556.1">
    <property type="nucleotide sequence ID" value="NC_015554.1"/>
</dbReference>
<gene>
    <name evidence="1" type="ordered locus">ambt_05335</name>
</gene>
<evidence type="ECO:0000313" key="1">
    <source>
        <dbReference type="EMBL" id="AEF02615.1"/>
    </source>
</evidence>
<reference evidence="1 2" key="1">
    <citation type="journal article" date="2011" name="J. Bacteriol.">
        <title>Complete genome sequence of the polycyclic aromatic hydrocarbon-degrading bacterium Alteromonas sp. strain SN2.</title>
        <authorList>
            <person name="Jin H.M."/>
            <person name="Jeong H."/>
            <person name="Moon E.J."/>
            <person name="Math R.K."/>
            <person name="Lee K."/>
            <person name="Kim H.J."/>
            <person name="Jeon C.O."/>
            <person name="Oh T.K."/>
            <person name="Kim J.F."/>
        </authorList>
    </citation>
    <scope>NUCLEOTIDE SEQUENCE [LARGE SCALE GENOMIC DNA]</scope>
    <source>
        <strain evidence="2">JCM 17741 / KACC 18427 / KCTC 11700BP / SN2</strain>
    </source>
</reference>
<sequence>MATLMKTVFTPIEALTEYSAFVFQKAVTREEVSVNIIAERALISAVGASFHQGTLAKVCNEVLLTHYSNVETDEPLVLIIQNFGKGLVFSRLYLSWDKGISSFVSWQAYRGTLGRLGDLPLKIISIKPARSDHASLAMKLLNSVTHN</sequence>